<dbReference type="AlphaFoldDB" id="G0P8F9"/>
<feature type="compositionally biased region" description="Polar residues" evidence="1">
    <location>
        <begin position="81"/>
        <end position="91"/>
    </location>
</feature>
<feature type="compositionally biased region" description="Polar residues" evidence="1">
    <location>
        <begin position="138"/>
        <end position="154"/>
    </location>
</feature>
<feature type="compositionally biased region" description="Basic and acidic residues" evidence="1">
    <location>
        <begin position="155"/>
        <end position="166"/>
    </location>
</feature>
<keyword evidence="3" id="KW-1185">Reference proteome</keyword>
<evidence type="ECO:0008006" key="4">
    <source>
        <dbReference type="Google" id="ProtNLM"/>
    </source>
</evidence>
<evidence type="ECO:0000256" key="1">
    <source>
        <dbReference type="SAM" id="MobiDB-lite"/>
    </source>
</evidence>
<name>G0P8F9_CAEBE</name>
<dbReference type="Proteomes" id="UP000008068">
    <property type="component" value="Unassembled WGS sequence"/>
</dbReference>
<feature type="region of interest" description="Disordered" evidence="1">
    <location>
        <begin position="43"/>
        <end position="179"/>
    </location>
</feature>
<feature type="compositionally biased region" description="Polar residues" evidence="1">
    <location>
        <begin position="167"/>
        <end position="179"/>
    </location>
</feature>
<reference evidence="3" key="1">
    <citation type="submission" date="2011-07" db="EMBL/GenBank/DDBJ databases">
        <authorList>
            <consortium name="Caenorhabditis brenneri Sequencing and Analysis Consortium"/>
            <person name="Wilson R.K."/>
        </authorList>
    </citation>
    <scope>NUCLEOTIDE SEQUENCE [LARGE SCALE GENOMIC DNA]</scope>
    <source>
        <strain evidence="3">PB2801</strain>
    </source>
</reference>
<dbReference type="InParanoid" id="G0P8F9"/>
<protein>
    <recommendedName>
        <fullName evidence="4">ELM2 domain-containing protein</fullName>
    </recommendedName>
</protein>
<organism evidence="3">
    <name type="scientific">Caenorhabditis brenneri</name>
    <name type="common">Nematode worm</name>
    <dbReference type="NCBI Taxonomy" id="135651"/>
    <lineage>
        <taxon>Eukaryota</taxon>
        <taxon>Metazoa</taxon>
        <taxon>Ecdysozoa</taxon>
        <taxon>Nematoda</taxon>
        <taxon>Chromadorea</taxon>
        <taxon>Rhabditida</taxon>
        <taxon>Rhabditina</taxon>
        <taxon>Rhabditomorpha</taxon>
        <taxon>Rhabditoidea</taxon>
        <taxon>Rhabditidae</taxon>
        <taxon>Peloderinae</taxon>
        <taxon>Caenorhabditis</taxon>
    </lineage>
</organism>
<dbReference type="HOGENOM" id="CLU_608636_0_0_1"/>
<gene>
    <name evidence="2" type="ORF">CAEBREN_25052</name>
</gene>
<evidence type="ECO:0000313" key="3">
    <source>
        <dbReference type="Proteomes" id="UP000008068"/>
    </source>
</evidence>
<dbReference type="EMBL" id="GL380133">
    <property type="protein sequence ID" value="EGT47729.1"/>
    <property type="molecule type" value="Genomic_DNA"/>
</dbReference>
<sequence length="450" mass="49834">MLRNFFGSFFGKITGWNTTSVPANGNEELQGIHHERAVAIKTEPPVLPSSSSSQAVQMEIKEPPVDKGSQSVPVVTRNKKTQPNPFGTDATSRALISKKNSEHSTQPPPPRFKQAAQNRGVESPPSKRRCVMPEDQENVQPTAWSCSSLSSTTIEDSKTSNSEKTDLGINTSVGSSSTPTTRELKILKVSQTTEESPVSEVEFVNEGSELSLSDEIIAQIDASNVAAPVVYKRRPNQPTKHAEFWFPRPYNIPVGINRQPNHIPLPESCAGIVCKFKIQEDPNFPESVGIARTILREEQREVSNVAEYPDDRSSNTVLGVAVLEEYLGPTPDQDYMDRNRKEELMWSPTESGSIPTHSPDYGKTAFLEEEVHDFVAAISATPGDITAAARTLGKQEELVEIFLRTYNARHNIWDNLLNGVNVHKYSRRKVHPTINLPPIIPKTGTVQKFD</sequence>
<proteinExistence type="predicted"/>
<evidence type="ECO:0000313" key="2">
    <source>
        <dbReference type="EMBL" id="EGT47729.1"/>
    </source>
</evidence>
<accession>G0P8F9</accession>